<sequence length="109" mass="12753">MNILKALRIDYRLNKIHFIHLCEYGLYKFNKSYFSITKSTPVDTYISLDILLFLIFLFIFSFLDVSFIVSFTVLMISLKVLKLLSFTVLFTVSVIVSFTVSVLNIELYE</sequence>
<keyword evidence="1" id="KW-1133">Transmembrane helix</keyword>
<comment type="caution">
    <text evidence="2">The sequence shown here is derived from an EMBL/GenBank/DDBJ whole genome shotgun (WGS) entry which is preliminary data.</text>
</comment>
<evidence type="ECO:0000256" key="1">
    <source>
        <dbReference type="SAM" id="Phobius"/>
    </source>
</evidence>
<gene>
    <name evidence="2" type="ORF">ERS852473_02273</name>
</gene>
<keyword evidence="1" id="KW-0812">Transmembrane</keyword>
<keyword evidence="3" id="KW-1185">Reference proteome</keyword>
<keyword evidence="1" id="KW-0472">Membrane</keyword>
<dbReference type="Proteomes" id="UP000095488">
    <property type="component" value="Unassembled WGS sequence"/>
</dbReference>
<protein>
    <recommendedName>
        <fullName evidence="4">NADH dehydrogenase subunit 6</fullName>
    </recommendedName>
</protein>
<feature type="transmembrane region" description="Helical" evidence="1">
    <location>
        <begin position="83"/>
        <end position="105"/>
    </location>
</feature>
<name>A0ABP2ASH5_SARVE</name>
<evidence type="ECO:0008006" key="4">
    <source>
        <dbReference type="Google" id="ProtNLM"/>
    </source>
</evidence>
<organism evidence="2 3">
    <name type="scientific">Sarcina ventriculi</name>
    <name type="common">Clostridium ventriculi</name>
    <dbReference type="NCBI Taxonomy" id="1267"/>
    <lineage>
        <taxon>Bacteria</taxon>
        <taxon>Bacillati</taxon>
        <taxon>Bacillota</taxon>
        <taxon>Clostridia</taxon>
        <taxon>Eubacteriales</taxon>
        <taxon>Clostridiaceae</taxon>
        <taxon>Sarcina</taxon>
    </lineage>
</organism>
<evidence type="ECO:0000313" key="3">
    <source>
        <dbReference type="Proteomes" id="UP000095488"/>
    </source>
</evidence>
<reference evidence="2 3" key="1">
    <citation type="submission" date="2015-09" db="EMBL/GenBank/DDBJ databases">
        <authorList>
            <consortium name="Pathogen Informatics"/>
            <person name="Wu L."/>
            <person name="Ma J."/>
        </authorList>
    </citation>
    <scope>NUCLEOTIDE SEQUENCE [LARGE SCALE GENOMIC DNA]</scope>
    <source>
        <strain evidence="2 3">2789STDY5834858</strain>
    </source>
</reference>
<feature type="transmembrane region" description="Helical" evidence="1">
    <location>
        <begin position="50"/>
        <end position="76"/>
    </location>
</feature>
<dbReference type="EMBL" id="CYZR01000012">
    <property type="protein sequence ID" value="CUO23729.1"/>
    <property type="molecule type" value="Genomic_DNA"/>
</dbReference>
<accession>A0ABP2ASH5</accession>
<proteinExistence type="predicted"/>
<evidence type="ECO:0000313" key="2">
    <source>
        <dbReference type="EMBL" id="CUO23729.1"/>
    </source>
</evidence>